<dbReference type="SMART" id="SM00248">
    <property type="entry name" value="ANK"/>
    <property type="match status" value="3"/>
</dbReference>
<dbReference type="GeneID" id="85469402"/>
<dbReference type="Proteomes" id="UP001243989">
    <property type="component" value="Unassembled WGS sequence"/>
</dbReference>
<keyword evidence="5" id="KW-1185">Reference proteome</keyword>
<dbReference type="PANTHER" id="PTHR24171">
    <property type="entry name" value="ANKYRIN REPEAT DOMAIN-CONTAINING PROTEIN 39-RELATED"/>
    <property type="match status" value="1"/>
</dbReference>
<accession>A0AAI9ZTF8</accession>
<dbReference type="InterPro" id="IPR036770">
    <property type="entry name" value="Ankyrin_rpt-contain_sf"/>
</dbReference>
<dbReference type="Pfam" id="PF12796">
    <property type="entry name" value="Ank_2"/>
    <property type="match status" value="1"/>
</dbReference>
<proteinExistence type="predicted"/>
<evidence type="ECO:0000313" key="4">
    <source>
        <dbReference type="EMBL" id="KAK1636347.1"/>
    </source>
</evidence>
<dbReference type="SUPFAM" id="SSF48403">
    <property type="entry name" value="Ankyrin repeat"/>
    <property type="match status" value="1"/>
</dbReference>
<evidence type="ECO:0000256" key="3">
    <source>
        <dbReference type="PROSITE-ProRule" id="PRU00023"/>
    </source>
</evidence>
<dbReference type="PROSITE" id="PS50088">
    <property type="entry name" value="ANK_REPEAT"/>
    <property type="match status" value="2"/>
</dbReference>
<keyword evidence="2 3" id="KW-0040">ANK repeat</keyword>
<evidence type="ECO:0000256" key="2">
    <source>
        <dbReference type="ARBA" id="ARBA00023043"/>
    </source>
</evidence>
<reference evidence="4" key="1">
    <citation type="submission" date="2021-06" db="EMBL/GenBank/DDBJ databases">
        <title>Comparative genomics, transcriptomics and evolutionary studies reveal genomic signatures of adaptation to plant cell wall in hemibiotrophic fungi.</title>
        <authorList>
            <consortium name="DOE Joint Genome Institute"/>
            <person name="Baroncelli R."/>
            <person name="Diaz J.F."/>
            <person name="Benocci T."/>
            <person name="Peng M."/>
            <person name="Battaglia E."/>
            <person name="Haridas S."/>
            <person name="Andreopoulos W."/>
            <person name="Labutti K."/>
            <person name="Pangilinan J."/>
            <person name="Floch G.L."/>
            <person name="Makela M.R."/>
            <person name="Henrissat B."/>
            <person name="Grigoriev I.V."/>
            <person name="Crouch J.A."/>
            <person name="De Vries R.P."/>
            <person name="Sukno S.A."/>
            <person name="Thon M.R."/>
        </authorList>
    </citation>
    <scope>NUCLEOTIDE SEQUENCE</scope>
    <source>
        <strain evidence="4">CBS 102054</strain>
    </source>
</reference>
<comment type="caution">
    <text evidence="4">The sequence shown here is derived from an EMBL/GenBank/DDBJ whole genome shotgun (WGS) entry which is preliminary data.</text>
</comment>
<feature type="non-terminal residue" evidence="4">
    <location>
        <position position="138"/>
    </location>
</feature>
<organism evidence="4 5">
    <name type="scientific">Colletotrichum phormii</name>
    <dbReference type="NCBI Taxonomy" id="359342"/>
    <lineage>
        <taxon>Eukaryota</taxon>
        <taxon>Fungi</taxon>
        <taxon>Dikarya</taxon>
        <taxon>Ascomycota</taxon>
        <taxon>Pezizomycotina</taxon>
        <taxon>Sordariomycetes</taxon>
        <taxon>Hypocreomycetidae</taxon>
        <taxon>Glomerellales</taxon>
        <taxon>Glomerellaceae</taxon>
        <taxon>Colletotrichum</taxon>
        <taxon>Colletotrichum acutatum species complex</taxon>
    </lineage>
</organism>
<evidence type="ECO:0000256" key="1">
    <source>
        <dbReference type="ARBA" id="ARBA00022737"/>
    </source>
</evidence>
<dbReference type="EMBL" id="JAHMHQ010000011">
    <property type="protein sequence ID" value="KAK1636347.1"/>
    <property type="molecule type" value="Genomic_DNA"/>
</dbReference>
<dbReference type="AlphaFoldDB" id="A0AAI9ZTF8"/>
<evidence type="ECO:0000313" key="5">
    <source>
        <dbReference type="Proteomes" id="UP001243989"/>
    </source>
</evidence>
<feature type="repeat" description="ANK" evidence="3">
    <location>
        <begin position="26"/>
        <end position="58"/>
    </location>
</feature>
<name>A0AAI9ZTF8_9PEZI</name>
<dbReference type="RefSeq" id="XP_060444954.1">
    <property type="nucleotide sequence ID" value="XM_060584540.1"/>
</dbReference>
<sequence>MEPNDSTLKALDVSFRDALNAQCGRLRRTPVQAAAACGHLYVVRNLLGKGANPNVKSAKGADQNIKSAKECEAGSPLIAAAKGGYKDIVDLLLQNGAEINATSADGSRGHAVCEAARRGEVEVVKLLISAGARDVDAA</sequence>
<gene>
    <name evidence="4" type="ORF">BDP81DRAFT_320709</name>
</gene>
<dbReference type="PROSITE" id="PS50297">
    <property type="entry name" value="ANK_REP_REGION"/>
    <property type="match status" value="2"/>
</dbReference>
<dbReference type="Gene3D" id="1.25.40.20">
    <property type="entry name" value="Ankyrin repeat-containing domain"/>
    <property type="match status" value="1"/>
</dbReference>
<feature type="repeat" description="ANK" evidence="3">
    <location>
        <begin position="72"/>
        <end position="104"/>
    </location>
</feature>
<dbReference type="InterPro" id="IPR002110">
    <property type="entry name" value="Ankyrin_rpt"/>
</dbReference>
<keyword evidence="1" id="KW-0677">Repeat</keyword>
<dbReference type="Pfam" id="PF00023">
    <property type="entry name" value="Ank"/>
    <property type="match status" value="1"/>
</dbReference>
<protein>
    <submittedName>
        <fullName evidence="4">Ankyrin repeat-containing domain protein</fullName>
    </submittedName>
</protein>
<dbReference type="PANTHER" id="PTHR24171:SF10">
    <property type="entry name" value="ANKYRIN REPEAT DOMAIN-CONTAINING PROTEIN 29-LIKE"/>
    <property type="match status" value="1"/>
</dbReference>